<dbReference type="PROSITE" id="PS00175">
    <property type="entry name" value="PG_MUTASE"/>
    <property type="match status" value="1"/>
</dbReference>
<dbReference type="Gene3D" id="3.40.50.1240">
    <property type="entry name" value="Phosphoglycerate mutase-like"/>
    <property type="match status" value="1"/>
</dbReference>
<evidence type="ECO:0000256" key="2">
    <source>
        <dbReference type="ARBA" id="ARBA00023235"/>
    </source>
</evidence>
<keyword evidence="2 3" id="KW-0413">Isomerase</keyword>
<dbReference type="EMBL" id="JAVDRD010000001">
    <property type="protein sequence ID" value="MDR6509253.1"/>
    <property type="molecule type" value="Genomic_DNA"/>
</dbReference>
<name>A0ABU1MFY6_9SPHN</name>
<gene>
    <name evidence="3" type="ORF">J2792_000093</name>
</gene>
<sequence length="219" mass="23797">MSEDQALPAHALPGRFFVLRHGETVFNAARRLQSNAMHTPLTRQGFEQAVMMGQALRGALGERPVVRLHISDTGRALQTASLIAEELGIDWFAANRTPDLFEIDMGSWIGRGYDDVEAEHGPITLADHLLRPAPDGEDYPAIAARLQRWIDAVGISEETHIVVMHGISSRVLRGLLAGLPPHPDHGAPIAPSLVQGSIALIENGREEVFFGSSRGTEHA</sequence>
<dbReference type="PANTHER" id="PTHR48100">
    <property type="entry name" value="BROAD-SPECIFICITY PHOSPHATASE YOR283W-RELATED"/>
    <property type="match status" value="1"/>
</dbReference>
<evidence type="ECO:0000313" key="3">
    <source>
        <dbReference type="EMBL" id="MDR6509253.1"/>
    </source>
</evidence>
<dbReference type="Proteomes" id="UP001184150">
    <property type="component" value="Unassembled WGS sequence"/>
</dbReference>
<dbReference type="EC" id="5.4.2.12" evidence="3"/>
<dbReference type="CDD" id="cd07067">
    <property type="entry name" value="HP_PGM_like"/>
    <property type="match status" value="1"/>
</dbReference>
<evidence type="ECO:0000256" key="1">
    <source>
        <dbReference type="ARBA" id="ARBA00023152"/>
    </source>
</evidence>
<evidence type="ECO:0000313" key="4">
    <source>
        <dbReference type="Proteomes" id="UP001184150"/>
    </source>
</evidence>
<dbReference type="SMART" id="SM00855">
    <property type="entry name" value="PGAM"/>
    <property type="match status" value="1"/>
</dbReference>
<dbReference type="InterPro" id="IPR050275">
    <property type="entry name" value="PGM_Phosphatase"/>
</dbReference>
<reference evidence="3 4" key="1">
    <citation type="submission" date="2023-07" db="EMBL/GenBank/DDBJ databases">
        <title>Sorghum-associated microbial communities from plants grown in Nebraska, USA.</title>
        <authorList>
            <person name="Schachtman D."/>
        </authorList>
    </citation>
    <scope>NUCLEOTIDE SEQUENCE [LARGE SCALE GENOMIC DNA]</scope>
    <source>
        <strain evidence="3 4">DS1027</strain>
    </source>
</reference>
<dbReference type="SUPFAM" id="SSF53254">
    <property type="entry name" value="Phosphoglycerate mutase-like"/>
    <property type="match status" value="1"/>
</dbReference>
<dbReference type="RefSeq" id="WP_107715709.1">
    <property type="nucleotide sequence ID" value="NZ_JAVDRD010000001.1"/>
</dbReference>
<dbReference type="PANTHER" id="PTHR48100:SF1">
    <property type="entry name" value="HISTIDINE PHOSPHATASE FAMILY PROTEIN-RELATED"/>
    <property type="match status" value="1"/>
</dbReference>
<dbReference type="Pfam" id="PF00300">
    <property type="entry name" value="His_Phos_1"/>
    <property type="match status" value="1"/>
</dbReference>
<organism evidence="3 4">
    <name type="scientific">Novosphingobium capsulatum</name>
    <dbReference type="NCBI Taxonomy" id="13688"/>
    <lineage>
        <taxon>Bacteria</taxon>
        <taxon>Pseudomonadati</taxon>
        <taxon>Pseudomonadota</taxon>
        <taxon>Alphaproteobacteria</taxon>
        <taxon>Sphingomonadales</taxon>
        <taxon>Sphingomonadaceae</taxon>
        <taxon>Novosphingobium</taxon>
    </lineage>
</organism>
<dbReference type="InterPro" id="IPR001345">
    <property type="entry name" value="PG/BPGM_mutase_AS"/>
</dbReference>
<comment type="caution">
    <text evidence="3">The sequence shown here is derived from an EMBL/GenBank/DDBJ whole genome shotgun (WGS) entry which is preliminary data.</text>
</comment>
<proteinExistence type="predicted"/>
<protein>
    <submittedName>
        <fullName evidence="3">Phosphoglycerate mutase</fullName>
        <ecNumber evidence="3">5.4.2.12</ecNumber>
    </submittedName>
</protein>
<dbReference type="InterPro" id="IPR029033">
    <property type="entry name" value="His_PPase_superfam"/>
</dbReference>
<accession>A0ABU1MFY6</accession>
<keyword evidence="4" id="KW-1185">Reference proteome</keyword>
<dbReference type="GO" id="GO:0004619">
    <property type="term" value="F:phosphoglycerate mutase activity"/>
    <property type="evidence" value="ECO:0007669"/>
    <property type="project" value="UniProtKB-EC"/>
</dbReference>
<keyword evidence="1" id="KW-0324">Glycolysis</keyword>
<dbReference type="InterPro" id="IPR013078">
    <property type="entry name" value="His_Pase_superF_clade-1"/>
</dbReference>